<comment type="subcellular location">
    <subcellularLocation>
        <location evidence="1">Membrane</location>
        <topology evidence="1">Single-pass membrane protein</topology>
    </subcellularLocation>
</comment>
<dbReference type="PATRIC" id="fig|1429043.3.peg.5095"/>
<dbReference type="Proteomes" id="UP000032233">
    <property type="component" value="Unassembled WGS sequence"/>
</dbReference>
<dbReference type="SMART" id="SM00244">
    <property type="entry name" value="PHB"/>
    <property type="match status" value="1"/>
</dbReference>
<evidence type="ECO:0000259" key="7">
    <source>
        <dbReference type="SMART" id="SM00244"/>
    </source>
</evidence>
<accession>A0A0D2IZB1</accession>
<dbReference type="EMBL" id="AZAC01000056">
    <property type="protein sequence ID" value="KIX11369.1"/>
    <property type="molecule type" value="Genomic_DNA"/>
</dbReference>
<evidence type="ECO:0000256" key="2">
    <source>
        <dbReference type="ARBA" id="ARBA00006971"/>
    </source>
</evidence>
<evidence type="ECO:0000313" key="8">
    <source>
        <dbReference type="EMBL" id="KIX11369.1"/>
    </source>
</evidence>
<keyword evidence="3 6" id="KW-0812">Transmembrane</keyword>
<comment type="similarity">
    <text evidence="2 6">Belongs to the band 7/mec-2 family. HflK subfamily.</text>
</comment>
<protein>
    <recommendedName>
        <fullName evidence="6">Protein HflK</fullName>
    </recommendedName>
</protein>
<evidence type="ECO:0000256" key="6">
    <source>
        <dbReference type="RuleBase" id="RU364113"/>
    </source>
</evidence>
<dbReference type="Pfam" id="PF01145">
    <property type="entry name" value="Band_7"/>
    <property type="match status" value="1"/>
</dbReference>
<dbReference type="InParanoid" id="A0A0D2IZB1"/>
<evidence type="ECO:0000313" key="9">
    <source>
        <dbReference type="Proteomes" id="UP000032233"/>
    </source>
</evidence>
<dbReference type="InterPro" id="IPR036013">
    <property type="entry name" value="Band_7/SPFH_dom_sf"/>
</dbReference>
<keyword evidence="9" id="KW-1185">Reference proteome</keyword>
<dbReference type="SUPFAM" id="SSF117892">
    <property type="entry name" value="Band 7/SPFH domain"/>
    <property type="match status" value="1"/>
</dbReference>
<reference evidence="8 9" key="1">
    <citation type="submission" date="2013-11" db="EMBL/GenBank/DDBJ databases">
        <title>Metagenomic analysis of a methanogenic consortium involved in long chain n-alkane degradation.</title>
        <authorList>
            <person name="Davidova I.A."/>
            <person name="Callaghan A.V."/>
            <person name="Wawrik B."/>
            <person name="Pruitt S."/>
            <person name="Marks C."/>
            <person name="Duncan K.E."/>
            <person name="Suflita J.M."/>
        </authorList>
    </citation>
    <scope>NUCLEOTIDE SEQUENCE [LARGE SCALE GENOMIC DNA]</scope>
    <source>
        <strain evidence="8 9">SPR</strain>
    </source>
</reference>
<comment type="caution">
    <text evidence="8">The sequence shown here is derived from an EMBL/GenBank/DDBJ whole genome shotgun (WGS) entry which is preliminary data.</text>
</comment>
<name>A0A0D2IZB1_9BACT</name>
<dbReference type="CDD" id="cd03404">
    <property type="entry name" value="SPFH_HflK"/>
    <property type="match status" value="1"/>
</dbReference>
<feature type="transmembrane region" description="Helical" evidence="6">
    <location>
        <begin position="35"/>
        <end position="56"/>
    </location>
</feature>
<dbReference type="GO" id="GO:0016020">
    <property type="term" value="C:membrane"/>
    <property type="evidence" value="ECO:0007669"/>
    <property type="project" value="UniProtKB-SubCell"/>
</dbReference>
<comment type="subunit">
    <text evidence="6">HflC and HflK may interact to form a multimeric complex.</text>
</comment>
<comment type="function">
    <text evidence="6">HflC and HflK could encode or regulate a protease.</text>
</comment>
<feature type="domain" description="Band 7" evidence="7">
    <location>
        <begin position="51"/>
        <end position="232"/>
    </location>
</feature>
<keyword evidence="4 6" id="KW-1133">Transmembrane helix</keyword>
<evidence type="ECO:0000256" key="5">
    <source>
        <dbReference type="ARBA" id="ARBA00023136"/>
    </source>
</evidence>
<proteinExistence type="inferred from homology"/>
<dbReference type="PANTHER" id="PTHR43327:SF2">
    <property type="entry name" value="MODULATOR OF FTSH PROTEASE HFLK"/>
    <property type="match status" value="1"/>
</dbReference>
<evidence type="ECO:0000256" key="3">
    <source>
        <dbReference type="ARBA" id="ARBA00022692"/>
    </source>
</evidence>
<dbReference type="AlphaFoldDB" id="A0A0D2IZB1"/>
<dbReference type="STRING" id="1429043.X474_24095"/>
<dbReference type="PANTHER" id="PTHR43327">
    <property type="entry name" value="STOMATIN-LIKE PROTEIN 2, MITOCHONDRIAL"/>
    <property type="match status" value="1"/>
</dbReference>
<dbReference type="InterPro" id="IPR050710">
    <property type="entry name" value="Band7/mec-2_domain"/>
</dbReference>
<evidence type="ECO:0000256" key="1">
    <source>
        <dbReference type="ARBA" id="ARBA00004167"/>
    </source>
</evidence>
<gene>
    <name evidence="8" type="ORF">X474_24095</name>
</gene>
<dbReference type="InterPro" id="IPR001107">
    <property type="entry name" value="Band_7"/>
</dbReference>
<dbReference type="Gene3D" id="3.30.479.30">
    <property type="entry name" value="Band 7 domain"/>
    <property type="match status" value="1"/>
</dbReference>
<organism evidence="8 9">
    <name type="scientific">Dethiosulfatarculus sandiegensis</name>
    <dbReference type="NCBI Taxonomy" id="1429043"/>
    <lineage>
        <taxon>Bacteria</taxon>
        <taxon>Pseudomonadati</taxon>
        <taxon>Thermodesulfobacteriota</taxon>
        <taxon>Desulfarculia</taxon>
        <taxon>Desulfarculales</taxon>
        <taxon>Desulfarculaceae</taxon>
        <taxon>Dethiosulfatarculus</taxon>
    </lineage>
</organism>
<dbReference type="NCBIfam" id="TIGR01933">
    <property type="entry name" value="hflK"/>
    <property type="match status" value="1"/>
</dbReference>
<dbReference type="InterPro" id="IPR010201">
    <property type="entry name" value="HflK"/>
</dbReference>
<evidence type="ECO:0000256" key="4">
    <source>
        <dbReference type="ARBA" id="ARBA00022989"/>
    </source>
</evidence>
<sequence length="346" mass="38655">MDWTPPPRGGGQNPDINNVLKEVKQKFPDFKKARGLFLIILIVAALGLGSTAYFTVGPEETGLVLRLGRYNRQVGPGLHFKLPMGLEQAITVKTGRVFKEEFGFRGTSPGVRSRFSSRGYAEESLMLSGDLNVLEVKWIVQYKVRDPRKWLFEIKDGVAAIRDLSEAVMRSIVGNSYSDEVITLSRVEIAIQAQKKLQKLLDTYQTGVQVVTVKLQDVNPPAPVQPAFNEVNEARQQKERMINEAQEAYNRAIPQAKGEGQRVVTEAEGFATERVNRATGEAKRFDKVLQAYLLAKDVTKRRLYLEAMQEMIHNAGRVFVLDGDVKGLLPLLDLGKGKAAQREVTK</sequence>
<keyword evidence="5 6" id="KW-0472">Membrane</keyword>